<dbReference type="PANTHER" id="PTHR21141">
    <property type="entry name" value="60S ACIDIC RIBOSOMAL PROTEIN FAMILY MEMBER"/>
    <property type="match status" value="1"/>
</dbReference>
<evidence type="ECO:0000256" key="1">
    <source>
        <dbReference type="ARBA" id="ARBA00003362"/>
    </source>
</evidence>
<dbReference type="EMBL" id="BDQV01000054">
    <property type="protein sequence ID" value="GAY49637.1"/>
    <property type="molecule type" value="Genomic_DNA"/>
</dbReference>
<sequence length="122" mass="13443">MRRVKNPKPPRERRNEGDAAYLFPILGENTTPFADDIEGILGSIGADCEDKRLELLLLEGNGKDKTELFASRRGKLARMSSNGGAKAAQAIVETKKEEKVEDKEQSNDNIGFGLFDSRLCSS</sequence>
<dbReference type="AlphaFoldDB" id="A0A2H5PBA2"/>
<comment type="similarity">
    <text evidence="2">Belongs to the eukaryotic ribosomal protein P1/P2 family.</text>
</comment>
<proteinExistence type="inferred from homology"/>
<evidence type="ECO:0000256" key="4">
    <source>
        <dbReference type="ARBA" id="ARBA00022980"/>
    </source>
</evidence>
<dbReference type="GO" id="GO:0003735">
    <property type="term" value="F:structural constituent of ribosome"/>
    <property type="evidence" value="ECO:0007669"/>
    <property type="project" value="InterPro"/>
</dbReference>
<comment type="function">
    <text evidence="1">Plays an important role in the elongation step of protein synthesis.</text>
</comment>
<comment type="caution">
    <text evidence="6">The sequence shown here is derived from an EMBL/GenBank/DDBJ whole genome shotgun (WGS) entry which is preliminary data.</text>
</comment>
<dbReference type="PANTHER" id="PTHR21141:SF5">
    <property type="entry name" value="LARGE RIBOSOMAL SUBUNIT PROTEIN P2"/>
    <property type="match status" value="1"/>
</dbReference>
<keyword evidence="5" id="KW-0687">Ribonucleoprotein</keyword>
<dbReference type="GO" id="GO:0022625">
    <property type="term" value="C:cytosolic large ribosomal subunit"/>
    <property type="evidence" value="ECO:0007669"/>
    <property type="project" value="InterPro"/>
</dbReference>
<evidence type="ECO:0000313" key="7">
    <source>
        <dbReference type="Proteomes" id="UP000236630"/>
    </source>
</evidence>
<keyword evidence="7" id="KW-1185">Reference proteome</keyword>
<gene>
    <name evidence="6" type="ORF">CUMW_120640</name>
</gene>
<keyword evidence="4" id="KW-0689">Ribosomal protein</keyword>
<organism evidence="6 7">
    <name type="scientific">Citrus unshiu</name>
    <name type="common">Satsuma mandarin</name>
    <name type="synonym">Citrus nobilis var. unshiu</name>
    <dbReference type="NCBI Taxonomy" id="55188"/>
    <lineage>
        <taxon>Eukaryota</taxon>
        <taxon>Viridiplantae</taxon>
        <taxon>Streptophyta</taxon>
        <taxon>Embryophyta</taxon>
        <taxon>Tracheophyta</taxon>
        <taxon>Spermatophyta</taxon>
        <taxon>Magnoliopsida</taxon>
        <taxon>eudicotyledons</taxon>
        <taxon>Gunneridae</taxon>
        <taxon>Pentapetalae</taxon>
        <taxon>rosids</taxon>
        <taxon>malvids</taxon>
        <taxon>Sapindales</taxon>
        <taxon>Rutaceae</taxon>
        <taxon>Aurantioideae</taxon>
        <taxon>Citrus</taxon>
    </lineage>
</organism>
<dbReference type="Gene3D" id="1.10.10.1410">
    <property type="match status" value="1"/>
</dbReference>
<dbReference type="STRING" id="55188.A0A2H5PBA2"/>
<dbReference type="InterPro" id="IPR038716">
    <property type="entry name" value="P1/P2_N_sf"/>
</dbReference>
<dbReference type="InterPro" id="IPR044076">
    <property type="entry name" value="Ribosomal_P2"/>
</dbReference>
<reference evidence="6 7" key="1">
    <citation type="journal article" date="2017" name="Front. Genet.">
        <title>Draft sequencing of the heterozygous diploid genome of Satsuma (Citrus unshiu Marc.) using a hybrid assembly approach.</title>
        <authorList>
            <person name="Shimizu T."/>
            <person name="Tanizawa Y."/>
            <person name="Mochizuki T."/>
            <person name="Nagasaki H."/>
            <person name="Yoshioka T."/>
            <person name="Toyoda A."/>
            <person name="Fujiyama A."/>
            <person name="Kaminuma E."/>
            <person name="Nakamura Y."/>
        </authorList>
    </citation>
    <scope>NUCLEOTIDE SEQUENCE [LARGE SCALE GENOMIC DNA]</scope>
    <source>
        <strain evidence="7">cv. Miyagawa wase</strain>
    </source>
</reference>
<dbReference type="GO" id="GO:0002182">
    <property type="term" value="P:cytoplasmic translational elongation"/>
    <property type="evidence" value="ECO:0007669"/>
    <property type="project" value="InterPro"/>
</dbReference>
<evidence type="ECO:0000256" key="2">
    <source>
        <dbReference type="ARBA" id="ARBA00005436"/>
    </source>
</evidence>
<dbReference type="CDD" id="cd05833">
    <property type="entry name" value="Ribosomal_P2"/>
    <property type="match status" value="1"/>
</dbReference>
<protein>
    <submittedName>
        <fullName evidence="6">Uncharacterized protein</fullName>
    </submittedName>
</protein>
<evidence type="ECO:0000313" key="6">
    <source>
        <dbReference type="EMBL" id="GAY49637.1"/>
    </source>
</evidence>
<dbReference type="Pfam" id="PF00428">
    <property type="entry name" value="Ribosomal_60s"/>
    <property type="match status" value="1"/>
</dbReference>
<comment type="subunit">
    <text evidence="3">P1 and P2 exist as dimers at the large ribosomal subunit.</text>
</comment>
<name>A0A2H5PBA2_CITUN</name>
<dbReference type="Proteomes" id="UP000236630">
    <property type="component" value="Unassembled WGS sequence"/>
</dbReference>
<evidence type="ECO:0000256" key="3">
    <source>
        <dbReference type="ARBA" id="ARBA00011266"/>
    </source>
</evidence>
<accession>A0A2H5PBA2</accession>
<evidence type="ECO:0000256" key="5">
    <source>
        <dbReference type="ARBA" id="ARBA00023274"/>
    </source>
</evidence>